<evidence type="ECO:0000313" key="8">
    <source>
        <dbReference type="Proteomes" id="UP000326759"/>
    </source>
</evidence>
<evidence type="ECO:0000256" key="4">
    <source>
        <dbReference type="SAM" id="MobiDB-lite"/>
    </source>
</evidence>
<dbReference type="GO" id="GO:0004867">
    <property type="term" value="F:serine-type endopeptidase inhibitor activity"/>
    <property type="evidence" value="ECO:0007669"/>
    <property type="project" value="UniProtKB-KW"/>
</dbReference>
<keyword evidence="5" id="KW-0732">Signal</keyword>
<dbReference type="InterPro" id="IPR020901">
    <property type="entry name" value="Prtase_inh_Kunz-CS"/>
</dbReference>
<keyword evidence="3" id="KW-1015">Disulfide bond</keyword>
<evidence type="ECO:0000313" key="7">
    <source>
        <dbReference type="EMBL" id="KAB7498809.1"/>
    </source>
</evidence>
<keyword evidence="1" id="KW-0646">Protease inhibitor</keyword>
<dbReference type="PRINTS" id="PR00759">
    <property type="entry name" value="BASICPTASE"/>
</dbReference>
<reference evidence="7 8" key="1">
    <citation type="journal article" date="2019" name="PLoS Biol.">
        <title>Sex chromosomes control vertical transmission of feminizing Wolbachia symbionts in an isopod.</title>
        <authorList>
            <person name="Becking T."/>
            <person name="Chebbi M.A."/>
            <person name="Giraud I."/>
            <person name="Moumen B."/>
            <person name="Laverre T."/>
            <person name="Caubet Y."/>
            <person name="Peccoud J."/>
            <person name="Gilbert C."/>
            <person name="Cordaux R."/>
        </authorList>
    </citation>
    <scope>NUCLEOTIDE SEQUENCE [LARGE SCALE GENOMIC DNA]</scope>
    <source>
        <strain evidence="7">ANa2</strain>
        <tissue evidence="7">Whole body excluding digestive tract and cuticle</tissue>
    </source>
</reference>
<proteinExistence type="predicted"/>
<dbReference type="Gene3D" id="4.10.410.10">
    <property type="entry name" value="Pancreatic trypsin inhibitor Kunitz domain"/>
    <property type="match status" value="1"/>
</dbReference>
<dbReference type="GO" id="GO:0005615">
    <property type="term" value="C:extracellular space"/>
    <property type="evidence" value="ECO:0007669"/>
    <property type="project" value="TreeGrafter"/>
</dbReference>
<dbReference type="PANTHER" id="PTHR10083:SF374">
    <property type="entry name" value="BPTI_KUNITZ INHIBITOR DOMAIN-CONTAINING PROTEIN"/>
    <property type="match status" value="1"/>
</dbReference>
<evidence type="ECO:0000256" key="5">
    <source>
        <dbReference type="SAM" id="SignalP"/>
    </source>
</evidence>
<feature type="region of interest" description="Disordered" evidence="4">
    <location>
        <begin position="119"/>
        <end position="149"/>
    </location>
</feature>
<protein>
    <submittedName>
        <fullName evidence="7">Kunitz-type serine protease inhibitor</fullName>
    </submittedName>
</protein>
<dbReference type="InterPro" id="IPR036880">
    <property type="entry name" value="Kunitz_BPTI_sf"/>
</dbReference>
<name>A0A5N5SYM3_9CRUS</name>
<dbReference type="SMART" id="SM00131">
    <property type="entry name" value="KU"/>
    <property type="match status" value="1"/>
</dbReference>
<dbReference type="Pfam" id="PF00014">
    <property type="entry name" value="Kunitz_BPTI"/>
    <property type="match status" value="1"/>
</dbReference>
<dbReference type="PROSITE" id="PS50279">
    <property type="entry name" value="BPTI_KUNITZ_2"/>
    <property type="match status" value="1"/>
</dbReference>
<feature type="chain" id="PRO_5024382572" evidence="5">
    <location>
        <begin position="18"/>
        <end position="206"/>
    </location>
</feature>
<evidence type="ECO:0000259" key="6">
    <source>
        <dbReference type="PROSITE" id="PS50279"/>
    </source>
</evidence>
<gene>
    <name evidence="7" type="primary">VKTTI</name>
    <name evidence="7" type="ORF">Anas_06741</name>
</gene>
<dbReference type="EMBL" id="SEYY01018969">
    <property type="protein sequence ID" value="KAB7498809.1"/>
    <property type="molecule type" value="Genomic_DNA"/>
</dbReference>
<keyword evidence="2" id="KW-0722">Serine protease inhibitor</keyword>
<feature type="signal peptide" evidence="5">
    <location>
        <begin position="1"/>
        <end position="17"/>
    </location>
</feature>
<evidence type="ECO:0000256" key="3">
    <source>
        <dbReference type="ARBA" id="ARBA00023157"/>
    </source>
</evidence>
<dbReference type="InterPro" id="IPR050098">
    <property type="entry name" value="TFPI/VKTCI-like"/>
</dbReference>
<dbReference type="SUPFAM" id="SSF57362">
    <property type="entry name" value="BPTI-like"/>
    <property type="match status" value="1"/>
</dbReference>
<dbReference type="InterPro" id="IPR002223">
    <property type="entry name" value="Kunitz_BPTI"/>
</dbReference>
<dbReference type="AlphaFoldDB" id="A0A5N5SYM3"/>
<feature type="domain" description="BPTI/Kunitz inhibitor" evidence="6">
    <location>
        <begin position="29"/>
        <end position="79"/>
    </location>
</feature>
<keyword evidence="8" id="KW-1185">Reference proteome</keyword>
<dbReference type="FunFam" id="4.10.410.10:FF:000020">
    <property type="entry name" value="Collagen, type VI, alpha 3"/>
    <property type="match status" value="1"/>
</dbReference>
<dbReference type="OrthoDB" id="4473401at2759"/>
<organism evidence="7 8">
    <name type="scientific">Armadillidium nasatum</name>
    <dbReference type="NCBI Taxonomy" id="96803"/>
    <lineage>
        <taxon>Eukaryota</taxon>
        <taxon>Metazoa</taxon>
        <taxon>Ecdysozoa</taxon>
        <taxon>Arthropoda</taxon>
        <taxon>Crustacea</taxon>
        <taxon>Multicrustacea</taxon>
        <taxon>Malacostraca</taxon>
        <taxon>Eumalacostraca</taxon>
        <taxon>Peracarida</taxon>
        <taxon>Isopoda</taxon>
        <taxon>Oniscidea</taxon>
        <taxon>Crinocheta</taxon>
        <taxon>Armadillidiidae</taxon>
        <taxon>Armadillidium</taxon>
    </lineage>
</organism>
<sequence length="206" mass="22829">MFVTGVFVLFCFDVVLMQSAVSLQKKGLCSVNVKAGNCKAYFPSFYYDAESDQCECFVYTGCGGNENRFEYIEECTQTCGVAPENQKISDACRLIFKGTQTLDELLSFYDTPILDIDLRQNPESPSSSSPSPSQVPITNPALPQPLPPNVPFPQPFPSRIFPVRPSTIISSIPRPSTIISSIPRPSNIASRLVDFFRPATHSWQKT</sequence>
<dbReference type="PROSITE" id="PS00280">
    <property type="entry name" value="BPTI_KUNITZ_1"/>
    <property type="match status" value="1"/>
</dbReference>
<comment type="caution">
    <text evidence="7">The sequence shown here is derived from an EMBL/GenBank/DDBJ whole genome shotgun (WGS) entry which is preliminary data.</text>
</comment>
<evidence type="ECO:0000256" key="1">
    <source>
        <dbReference type="ARBA" id="ARBA00022690"/>
    </source>
</evidence>
<evidence type="ECO:0000256" key="2">
    <source>
        <dbReference type="ARBA" id="ARBA00022900"/>
    </source>
</evidence>
<dbReference type="Proteomes" id="UP000326759">
    <property type="component" value="Unassembled WGS sequence"/>
</dbReference>
<dbReference type="CDD" id="cd00109">
    <property type="entry name" value="Kunitz-type"/>
    <property type="match status" value="1"/>
</dbReference>
<accession>A0A5N5SYM3</accession>
<dbReference type="PANTHER" id="PTHR10083">
    <property type="entry name" value="KUNITZ-TYPE PROTEASE INHIBITOR-RELATED"/>
    <property type="match status" value="1"/>
</dbReference>